<dbReference type="PROSITE" id="PS51257">
    <property type="entry name" value="PROKAR_LIPOPROTEIN"/>
    <property type="match status" value="1"/>
</dbReference>
<sequence length="369" mass="42284">MKKRVCFITFLLCLSMVGCSANEKKENMSETTDKKISIEESNETGQVDIKGTITEHVTANTKMEIPEKTFATYSTELKTFDKEKLASLFWPESSKEEIYLEEYEDKSLAMTFQDETVALGTGSIMYRKSDDIRYLSDIAFYGEEENLLEEKDLAFMTAEQAVQNVEAFLFELDLGVDFGEKKVFALKKEDMSGIQDMMKADEHLGGFYESGKFQERTFNTEDEFYFIKYTFSLDGLPILGAEDPSIRMTGGMERGQLAQNMEATVLFSNSGICEINLQGILSELEKQSENKEVIQFDEIEKALVKKFGDVILSQEYNLSKIWLEYFPKIKEDSFEEVELIPVWCCVFDINGEKVDYALRFHAFTGEEIS</sequence>
<dbReference type="RefSeq" id="WP_156342266.1">
    <property type="nucleotide sequence ID" value="NZ_CACRSY010000009.1"/>
</dbReference>
<dbReference type="AlphaFoldDB" id="A0A6N2T484"/>
<accession>A0A6N2T484</accession>
<feature type="chain" id="PRO_5026971819" evidence="1">
    <location>
        <begin position="22"/>
        <end position="369"/>
    </location>
</feature>
<feature type="signal peptide" evidence="1">
    <location>
        <begin position="1"/>
        <end position="21"/>
    </location>
</feature>
<gene>
    <name evidence="2" type="ORF">BHLFYP23_02413</name>
</gene>
<name>A0A6N2T484_BLAHA</name>
<keyword evidence="1" id="KW-0732">Signal</keyword>
<reference evidence="2" key="1">
    <citation type="submission" date="2019-11" db="EMBL/GenBank/DDBJ databases">
        <authorList>
            <person name="Feng L."/>
        </authorList>
    </citation>
    <scope>NUCLEOTIDE SEQUENCE</scope>
    <source>
        <strain evidence="2">BhanseniiLFYP23</strain>
    </source>
</reference>
<dbReference type="EMBL" id="CACRSY010000009">
    <property type="protein sequence ID" value="VYT00217.1"/>
    <property type="molecule type" value="Genomic_DNA"/>
</dbReference>
<proteinExistence type="predicted"/>
<evidence type="ECO:0000313" key="2">
    <source>
        <dbReference type="EMBL" id="VYT00217.1"/>
    </source>
</evidence>
<evidence type="ECO:0000256" key="1">
    <source>
        <dbReference type="SAM" id="SignalP"/>
    </source>
</evidence>
<protein>
    <submittedName>
        <fullName evidence="2">Uncharacterized protein</fullName>
    </submittedName>
</protein>
<organism evidence="2">
    <name type="scientific">Blautia hansenii</name>
    <name type="common">Ruminococcus hansenii</name>
    <dbReference type="NCBI Taxonomy" id="1322"/>
    <lineage>
        <taxon>Bacteria</taxon>
        <taxon>Bacillati</taxon>
        <taxon>Bacillota</taxon>
        <taxon>Clostridia</taxon>
        <taxon>Lachnospirales</taxon>
        <taxon>Lachnospiraceae</taxon>
        <taxon>Blautia</taxon>
    </lineage>
</organism>